<evidence type="ECO:0000259" key="2">
    <source>
        <dbReference type="Pfam" id="PF00849"/>
    </source>
</evidence>
<dbReference type="AlphaFoldDB" id="A0AAD9J431"/>
<comment type="caution">
    <text evidence="3">The sequence shown here is derived from an EMBL/GenBank/DDBJ whole genome shotgun (WGS) entry which is preliminary data.</text>
</comment>
<dbReference type="Proteomes" id="UP001208570">
    <property type="component" value="Unassembled WGS sequence"/>
</dbReference>
<dbReference type="InterPro" id="IPR050188">
    <property type="entry name" value="RluA_PseudoU_synthase"/>
</dbReference>
<reference evidence="3" key="1">
    <citation type="journal article" date="2023" name="Mol. Biol. Evol.">
        <title>Third-Generation Sequencing Reveals the Adaptive Role of the Epigenome in Three Deep-Sea Polychaetes.</title>
        <authorList>
            <person name="Perez M."/>
            <person name="Aroh O."/>
            <person name="Sun Y."/>
            <person name="Lan Y."/>
            <person name="Juniper S.K."/>
            <person name="Young C.R."/>
            <person name="Angers B."/>
            <person name="Qian P.Y."/>
        </authorList>
    </citation>
    <scope>NUCLEOTIDE SEQUENCE</scope>
    <source>
        <strain evidence="3">P08H-3</strain>
    </source>
</reference>
<gene>
    <name evidence="3" type="ORF">LSH36_642g03004</name>
</gene>
<proteinExistence type="inferred from homology"/>
<keyword evidence="4" id="KW-1185">Reference proteome</keyword>
<organism evidence="3 4">
    <name type="scientific">Paralvinella palmiformis</name>
    <dbReference type="NCBI Taxonomy" id="53620"/>
    <lineage>
        <taxon>Eukaryota</taxon>
        <taxon>Metazoa</taxon>
        <taxon>Spiralia</taxon>
        <taxon>Lophotrochozoa</taxon>
        <taxon>Annelida</taxon>
        <taxon>Polychaeta</taxon>
        <taxon>Sedentaria</taxon>
        <taxon>Canalipalpata</taxon>
        <taxon>Terebellida</taxon>
        <taxon>Terebelliformia</taxon>
        <taxon>Alvinellidae</taxon>
        <taxon>Paralvinella</taxon>
    </lineage>
</organism>
<dbReference type="GO" id="GO:0003723">
    <property type="term" value="F:RNA binding"/>
    <property type="evidence" value="ECO:0007669"/>
    <property type="project" value="InterPro"/>
</dbReference>
<comment type="similarity">
    <text evidence="1">Belongs to the pseudouridine synthase RluA family.</text>
</comment>
<dbReference type="GO" id="GO:0000455">
    <property type="term" value="P:enzyme-directed rRNA pseudouridine synthesis"/>
    <property type="evidence" value="ECO:0007669"/>
    <property type="project" value="TreeGrafter"/>
</dbReference>
<evidence type="ECO:0000313" key="4">
    <source>
        <dbReference type="Proteomes" id="UP001208570"/>
    </source>
</evidence>
<accession>A0AAD9J431</accession>
<dbReference type="PANTHER" id="PTHR21600">
    <property type="entry name" value="MITOCHONDRIAL RNA PSEUDOURIDINE SYNTHASE"/>
    <property type="match status" value="1"/>
</dbReference>
<dbReference type="InterPro" id="IPR020103">
    <property type="entry name" value="PsdUridine_synth_cat_dom_sf"/>
</dbReference>
<feature type="domain" description="Pseudouridine synthase RsuA/RluA-like" evidence="2">
    <location>
        <begin position="53"/>
        <end position="222"/>
    </location>
</feature>
<dbReference type="SUPFAM" id="SSF55120">
    <property type="entry name" value="Pseudouridine synthase"/>
    <property type="match status" value="1"/>
</dbReference>
<protein>
    <recommendedName>
        <fullName evidence="2">Pseudouridine synthase RsuA/RluA-like domain-containing protein</fullName>
    </recommendedName>
</protein>
<dbReference type="EMBL" id="JAODUP010000642">
    <property type="protein sequence ID" value="KAK2145983.1"/>
    <property type="molecule type" value="Genomic_DNA"/>
</dbReference>
<dbReference type="PANTHER" id="PTHR21600:SF87">
    <property type="entry name" value="RNA PSEUDOURIDYLATE SYNTHASE DOMAIN-CONTAINING PROTEIN 1"/>
    <property type="match status" value="1"/>
</dbReference>
<dbReference type="CDD" id="cd02869">
    <property type="entry name" value="PseudoU_synth_RluA_like"/>
    <property type="match status" value="1"/>
</dbReference>
<dbReference type="InterPro" id="IPR006145">
    <property type="entry name" value="PsdUridine_synth_RsuA/RluA"/>
</dbReference>
<evidence type="ECO:0000313" key="3">
    <source>
        <dbReference type="EMBL" id="KAK2145983.1"/>
    </source>
</evidence>
<evidence type="ECO:0000256" key="1">
    <source>
        <dbReference type="ARBA" id="ARBA00010876"/>
    </source>
</evidence>
<name>A0AAD9J431_9ANNE</name>
<dbReference type="GO" id="GO:0009982">
    <property type="term" value="F:pseudouridine synthase activity"/>
    <property type="evidence" value="ECO:0007669"/>
    <property type="project" value="InterPro"/>
</dbReference>
<dbReference type="Pfam" id="PF00849">
    <property type="entry name" value="PseudoU_synth_2"/>
    <property type="match status" value="1"/>
</dbReference>
<dbReference type="Gene3D" id="3.30.2350.10">
    <property type="entry name" value="Pseudouridine synthase"/>
    <property type="match status" value="1"/>
</dbReference>
<sequence length="319" mass="36229">MFRSCLTKFTLLSVGTSRRPIYLRNRPGPWSTRLMENGEKILDSVSVLYRSENYLVVDKHYDVLINSNDPEQLLTVENQLRKSYPELVDNSVKHGFRFQHRLDLATSGVLCLSLNKPASAKFFKLLQKRQMTKHYLALVRGHVPADQASGIQHIETPIGRDNSITDFCKMCTTSNPNCDKPLPAHTGLVLLQHGTYDNLPVSKVLLIPYTGRTHQLRVHCQSHGHLIVGDYTYSDRADTKPYRMMLHAYHLIAPIPGEQLDVIAPDPLVDSVDKLWKPERTFVTYDEFVRSNQEGVKLAATERQSSSLIDDINTETKSS</sequence>